<evidence type="ECO:0000259" key="1">
    <source>
        <dbReference type="Pfam" id="PF05175"/>
    </source>
</evidence>
<dbReference type="GO" id="GO:0032259">
    <property type="term" value="P:methylation"/>
    <property type="evidence" value="ECO:0007669"/>
    <property type="project" value="UniProtKB-KW"/>
</dbReference>
<reference evidence="2 3" key="1">
    <citation type="submission" date="2017-06" db="EMBL/GenBank/DDBJ databases">
        <authorList>
            <consortium name="Pathogen Informatics"/>
        </authorList>
    </citation>
    <scope>NUCLEOTIDE SEQUENCE [LARGE SCALE GENOMIC DNA]</scope>
    <source>
        <strain evidence="2 3">NCTC13839</strain>
    </source>
</reference>
<protein>
    <submittedName>
        <fullName evidence="2">O-methyltransferase</fullName>
        <ecNumber evidence="2">2.1.1.223</ecNumber>
    </submittedName>
</protein>
<dbReference type="InterPro" id="IPR050210">
    <property type="entry name" value="tRNA_Adenine-N(6)_MTase"/>
</dbReference>
<dbReference type="AlphaFoldDB" id="A0A240AC90"/>
<dbReference type="InterPro" id="IPR007848">
    <property type="entry name" value="Small_mtfrase_dom"/>
</dbReference>
<organism evidence="2 3">
    <name type="scientific">Mammaliicoccus stepanovicii</name>
    <dbReference type="NCBI Taxonomy" id="643214"/>
    <lineage>
        <taxon>Bacteria</taxon>
        <taxon>Bacillati</taxon>
        <taxon>Bacillota</taxon>
        <taxon>Bacilli</taxon>
        <taxon>Bacillales</taxon>
        <taxon>Staphylococcaceae</taxon>
        <taxon>Mammaliicoccus</taxon>
    </lineage>
</organism>
<sequence length="242" mass="27857">MLNDGERLDQLIREGYEIIQNDEVFSFSTDALLLGHFVNTRNKDKVMDLCTGNGIIPLLLSHKSQSEIQGIEIQEALVNMAQRTITHNQLDQQISVNLLDLKQVAHKFEPSTFDVVTVNPPYFKENQQMKHQKEAHKIARHEIYCTLEDVVRASKHLLKQGGKLMMVHRAERLMDVLSTFRMFNIEPKRLRMVYSTPAKNEAVTILVEGRSGGQAGLKIEKPFYIYNEQGDYSNEMKEVYYG</sequence>
<dbReference type="GO" id="GO:0008168">
    <property type="term" value="F:methyltransferase activity"/>
    <property type="evidence" value="ECO:0007669"/>
    <property type="project" value="UniProtKB-KW"/>
</dbReference>
<dbReference type="Proteomes" id="UP000242084">
    <property type="component" value="Chromosome 1"/>
</dbReference>
<dbReference type="CDD" id="cd02440">
    <property type="entry name" value="AdoMet_MTases"/>
    <property type="match status" value="1"/>
</dbReference>
<dbReference type="PANTHER" id="PTHR47739:SF1">
    <property type="entry name" value="TRNA1(VAL) (ADENINE(37)-N6)-METHYLTRANSFERASE"/>
    <property type="match status" value="1"/>
</dbReference>
<feature type="domain" description="Methyltransferase small" evidence="1">
    <location>
        <begin position="30"/>
        <end position="171"/>
    </location>
</feature>
<dbReference type="EC" id="2.1.1.223" evidence="2"/>
<evidence type="ECO:0000313" key="3">
    <source>
        <dbReference type="Proteomes" id="UP000242084"/>
    </source>
</evidence>
<name>A0A240AC90_9STAP</name>
<dbReference type="InterPro" id="IPR029063">
    <property type="entry name" value="SAM-dependent_MTases_sf"/>
</dbReference>
<accession>A0A240AC90</accession>
<dbReference type="RefSeq" id="WP_095089868.1">
    <property type="nucleotide sequence ID" value="NZ_BMDM01000012.1"/>
</dbReference>
<dbReference type="EMBL" id="LT906462">
    <property type="protein sequence ID" value="SNV80899.1"/>
    <property type="molecule type" value="Genomic_DNA"/>
</dbReference>
<proteinExistence type="predicted"/>
<evidence type="ECO:0000313" key="2">
    <source>
        <dbReference type="EMBL" id="SNV80899.1"/>
    </source>
</evidence>
<gene>
    <name evidence="2" type="primary">yfiC</name>
    <name evidence="2" type="ORF">SAMEA4384403_02391</name>
</gene>
<dbReference type="Pfam" id="PF05175">
    <property type="entry name" value="MTS"/>
    <property type="match status" value="1"/>
</dbReference>
<keyword evidence="2" id="KW-0808">Transferase</keyword>
<dbReference type="PANTHER" id="PTHR47739">
    <property type="entry name" value="TRNA1(VAL) (ADENINE(37)-N6)-METHYLTRANSFERASE"/>
    <property type="match status" value="1"/>
</dbReference>
<dbReference type="SUPFAM" id="SSF53335">
    <property type="entry name" value="S-adenosyl-L-methionine-dependent methyltransferases"/>
    <property type="match status" value="1"/>
</dbReference>
<dbReference type="KEGG" id="sste:SAMEA4384403_2391"/>
<keyword evidence="3" id="KW-1185">Reference proteome</keyword>
<dbReference type="OrthoDB" id="9777257at2"/>
<dbReference type="Gene3D" id="3.40.50.150">
    <property type="entry name" value="Vaccinia Virus protein VP39"/>
    <property type="match status" value="1"/>
</dbReference>
<keyword evidence="2" id="KW-0489">Methyltransferase</keyword>